<comment type="function">
    <text evidence="11">Histone methyltransferase that specifically trimethylates histone H3 to form H3K79me3. This methylation is required for telomere silencing and for the pachytene checkpoint during the meiotic cell cycle by allowing the recruitment of RAD9 to double strand breaks. Nucleosomes are preferred as substrate compared to free histone.</text>
</comment>
<evidence type="ECO:0000256" key="9">
    <source>
        <dbReference type="ARBA" id="ARBA00029821"/>
    </source>
</evidence>
<dbReference type="FunFam" id="3.40.50.150:FF:000033">
    <property type="entry name" value="Histone-lysine N-methyltransferase, H3 lysine-79 specific"/>
    <property type="match status" value="1"/>
</dbReference>
<evidence type="ECO:0000256" key="12">
    <source>
        <dbReference type="SAM" id="MobiDB-lite"/>
    </source>
</evidence>
<evidence type="ECO:0000256" key="8">
    <source>
        <dbReference type="ARBA" id="ARBA00023242"/>
    </source>
</evidence>
<evidence type="ECO:0000256" key="10">
    <source>
        <dbReference type="ARBA" id="ARBA00047770"/>
    </source>
</evidence>
<keyword evidence="5 11" id="KW-0808">Transferase</keyword>
<feature type="region of interest" description="Disordered" evidence="12">
    <location>
        <begin position="24"/>
        <end position="151"/>
    </location>
</feature>
<evidence type="ECO:0000256" key="2">
    <source>
        <dbReference type="ARBA" id="ARBA00012190"/>
    </source>
</evidence>
<evidence type="ECO:0000256" key="5">
    <source>
        <dbReference type="ARBA" id="ARBA00022679"/>
    </source>
</evidence>
<feature type="compositionally biased region" description="Low complexity" evidence="12">
    <location>
        <begin position="30"/>
        <end position="67"/>
    </location>
</feature>
<dbReference type="AlphaFoldDB" id="A0A409VXB4"/>
<dbReference type="STRING" id="181874.A0A409VXB4"/>
<feature type="compositionally biased region" description="Low complexity" evidence="12">
    <location>
        <begin position="106"/>
        <end position="118"/>
    </location>
</feature>
<dbReference type="Proteomes" id="UP000284842">
    <property type="component" value="Unassembled WGS sequence"/>
</dbReference>
<comment type="activity regulation">
    <text evidence="11">Ubiquitination of histone H2B to form H2BK123ub1 is required for efficient DOT1 methyltransferase activity on histone H3.</text>
</comment>
<evidence type="ECO:0000256" key="11">
    <source>
        <dbReference type="RuleBase" id="RU271113"/>
    </source>
</evidence>
<proteinExistence type="inferred from homology"/>
<keyword evidence="4 11" id="KW-0489">Methyltransferase</keyword>
<dbReference type="PANTHER" id="PTHR21451">
    <property type="entry name" value="HISTONE H3 METHYLTRANSFERASE"/>
    <property type="match status" value="1"/>
</dbReference>
<dbReference type="GO" id="GO:0006281">
    <property type="term" value="P:DNA repair"/>
    <property type="evidence" value="ECO:0007669"/>
    <property type="project" value="TreeGrafter"/>
</dbReference>
<keyword evidence="6 11" id="KW-0949">S-adenosyl-L-methionine</keyword>
<name>A0A409VXB4_9AGAR</name>
<evidence type="ECO:0000256" key="7">
    <source>
        <dbReference type="ARBA" id="ARBA00022853"/>
    </source>
</evidence>
<comment type="similarity">
    <text evidence="11">Belongs to the class I-like SAM-binding methyltransferase superfamily. DOT1 family.</text>
</comment>
<organism evidence="14 15">
    <name type="scientific">Panaeolus cyanescens</name>
    <dbReference type="NCBI Taxonomy" id="181874"/>
    <lineage>
        <taxon>Eukaryota</taxon>
        <taxon>Fungi</taxon>
        <taxon>Dikarya</taxon>
        <taxon>Basidiomycota</taxon>
        <taxon>Agaricomycotina</taxon>
        <taxon>Agaricomycetes</taxon>
        <taxon>Agaricomycetidae</taxon>
        <taxon>Agaricales</taxon>
        <taxon>Agaricineae</taxon>
        <taxon>Galeropsidaceae</taxon>
        <taxon>Panaeolus</taxon>
    </lineage>
</organism>
<comment type="caution">
    <text evidence="14">The sequence shown here is derived from an EMBL/GenBank/DDBJ whole genome shotgun (WGS) entry which is preliminary data.</text>
</comment>
<dbReference type="InterPro" id="IPR030445">
    <property type="entry name" value="H3-K79_meTrfase"/>
</dbReference>
<accession>A0A409VXB4</accession>
<feature type="compositionally biased region" description="Low complexity" evidence="12">
    <location>
        <begin position="278"/>
        <end position="294"/>
    </location>
</feature>
<reference evidence="14 15" key="1">
    <citation type="journal article" date="2018" name="Evol. Lett.">
        <title>Horizontal gene cluster transfer increased hallucinogenic mushroom diversity.</title>
        <authorList>
            <person name="Reynolds H.T."/>
            <person name="Vijayakumar V."/>
            <person name="Gluck-Thaler E."/>
            <person name="Korotkin H.B."/>
            <person name="Matheny P.B."/>
            <person name="Slot J.C."/>
        </authorList>
    </citation>
    <scope>NUCLEOTIDE SEQUENCE [LARGE SCALE GENOMIC DNA]</scope>
    <source>
        <strain evidence="14 15">2629</strain>
    </source>
</reference>
<comment type="catalytic activity">
    <reaction evidence="10 11">
        <text>L-lysyl(79)-[histone H3] + 3 S-adenosyl-L-methionine = N(6),N(6),N(6)-trimethyl-L-lysyl(79)-[histone H3] + 3 S-adenosyl-L-homocysteine + 3 H(+)</text>
        <dbReference type="Rhea" id="RHEA:60328"/>
        <dbReference type="Rhea" id="RHEA-COMP:15549"/>
        <dbReference type="Rhea" id="RHEA-COMP:15552"/>
        <dbReference type="ChEBI" id="CHEBI:15378"/>
        <dbReference type="ChEBI" id="CHEBI:29969"/>
        <dbReference type="ChEBI" id="CHEBI:57856"/>
        <dbReference type="ChEBI" id="CHEBI:59789"/>
        <dbReference type="ChEBI" id="CHEBI:61961"/>
        <dbReference type="EC" id="2.1.1.360"/>
    </reaction>
</comment>
<feature type="domain" description="DOT1" evidence="13">
    <location>
        <begin position="263"/>
        <end position="601"/>
    </location>
</feature>
<feature type="region of interest" description="Disordered" evidence="12">
    <location>
        <begin position="265"/>
        <end position="306"/>
    </location>
</feature>
<dbReference type="PANTHER" id="PTHR21451:SF0">
    <property type="entry name" value="HISTONE-LYSINE N-METHYLTRANSFERASE, H3 LYSINE-79 SPECIFIC"/>
    <property type="match status" value="1"/>
</dbReference>
<feature type="compositionally biased region" description="Low complexity" evidence="12">
    <location>
        <begin position="128"/>
        <end position="142"/>
    </location>
</feature>
<dbReference type="GO" id="GO:0005634">
    <property type="term" value="C:nucleus"/>
    <property type="evidence" value="ECO:0007669"/>
    <property type="project" value="UniProtKB-SubCell"/>
</dbReference>
<dbReference type="InParanoid" id="A0A409VXB4"/>
<dbReference type="EC" id="2.1.1.360" evidence="2 11"/>
<dbReference type="OrthoDB" id="443402at2759"/>
<evidence type="ECO:0000256" key="1">
    <source>
        <dbReference type="ARBA" id="ARBA00004123"/>
    </source>
</evidence>
<evidence type="ECO:0000313" key="14">
    <source>
        <dbReference type="EMBL" id="PPQ70891.1"/>
    </source>
</evidence>
<evidence type="ECO:0000256" key="3">
    <source>
        <dbReference type="ARBA" id="ARBA00020987"/>
    </source>
</evidence>
<evidence type="ECO:0000256" key="4">
    <source>
        <dbReference type="ARBA" id="ARBA00022603"/>
    </source>
</evidence>
<keyword evidence="7 11" id="KW-0156">Chromatin regulator</keyword>
<evidence type="ECO:0000259" key="13">
    <source>
        <dbReference type="PROSITE" id="PS51569"/>
    </source>
</evidence>
<dbReference type="GO" id="GO:0140956">
    <property type="term" value="F:histone H3K79 trimethyltransferase activity"/>
    <property type="evidence" value="ECO:0007669"/>
    <property type="project" value="UniProtKB-EC"/>
</dbReference>
<keyword evidence="8 11" id="KW-0539">Nucleus</keyword>
<evidence type="ECO:0000313" key="15">
    <source>
        <dbReference type="Proteomes" id="UP000284842"/>
    </source>
</evidence>
<keyword evidence="15" id="KW-1185">Reference proteome</keyword>
<gene>
    <name evidence="14" type="ORF">CVT24_000559</name>
</gene>
<dbReference type="InterPro" id="IPR025789">
    <property type="entry name" value="DOT1_dom"/>
</dbReference>
<dbReference type="Pfam" id="PF08123">
    <property type="entry name" value="DOT1"/>
    <property type="match status" value="1"/>
</dbReference>
<dbReference type="GO" id="GO:0000077">
    <property type="term" value="P:DNA damage checkpoint signaling"/>
    <property type="evidence" value="ECO:0007669"/>
    <property type="project" value="TreeGrafter"/>
</dbReference>
<dbReference type="Gene3D" id="3.40.50.150">
    <property type="entry name" value="Vaccinia Virus protein VP39"/>
    <property type="match status" value="1"/>
</dbReference>
<sequence>MEFFSGPKVIPLATNVKVTTRAIPVRRTAPPTRSSSVTSHSSSFRLSSSPSSSSVVPSSPTLSPTTSQKRKSPSIEKEELSPLPGAVKRLRSAPTRSQGKGRRKTSPSSKSSSRASSRQNTLPPSPEPLYRSSSSRSTSHLPQEVEEQQEPFRKWYTEEDGDPGMNPHSSELVVKRLMKKYKPYFKNPRDPGDTSFNPDPTNYPWAELEYPNNNARERFMLLAPKDKDHYNPIMDLERSLYTIVEYYLTDEQRALFGPIPSASLSEAVSPPASPNLGPTRPSSPTPSCCSDLSLSPPPEEEYVPPPNLTIEDLPLLRTVQRAIEKQDGPLFLVAMERVNKLLRSFKSQPGSSEGASPRNTMMEAVKSWKVFPESVMMRVIEENYQRTVGPQVPLLKRYEAFSSTVYGELMPSLASEIIKKSKLTEDKLFLDLGSGVGNVVVQASLQTGCRSYGIELMPHPARVARDVVEHIKVRSRMWGFTVGDMELEEGDMLKSKRVDELISQADVVLVDNKVFEESLNAALRPKFLDLKEGAMVISLVPFVNSINARITWRNVDDMTAIFDVREVPYHSGSVSWGNNGGCYYIHTVDRKGYAEIKGKFESTQRVSTRTTRSRK</sequence>
<dbReference type="InterPro" id="IPR029063">
    <property type="entry name" value="SAM-dependent_MTases_sf"/>
</dbReference>
<dbReference type="EMBL" id="NHTK01005936">
    <property type="protein sequence ID" value="PPQ70891.1"/>
    <property type="molecule type" value="Genomic_DNA"/>
</dbReference>
<protein>
    <recommendedName>
        <fullName evidence="3 11">Histone-lysine N-methyltransferase, H3 lysine-79 specific</fullName>
        <ecNumber evidence="2 11">2.1.1.360</ecNumber>
    </recommendedName>
    <alternativeName>
        <fullName evidence="9 11">Histone H3-K79 methyltransferase</fullName>
    </alternativeName>
</protein>
<dbReference type="PROSITE" id="PS51569">
    <property type="entry name" value="DOT1"/>
    <property type="match status" value="1"/>
</dbReference>
<comment type="miscellaneous">
    <text evidence="11">In contrast to other lysine histone methyltransferases, it does not contain a SET domain, suggesting the existence of another mechanism for methylation of lysine residues of histones.</text>
</comment>
<dbReference type="GO" id="GO:0032259">
    <property type="term" value="P:methylation"/>
    <property type="evidence" value="ECO:0007669"/>
    <property type="project" value="UniProtKB-KW"/>
</dbReference>
<evidence type="ECO:0000256" key="6">
    <source>
        <dbReference type="ARBA" id="ARBA00022691"/>
    </source>
</evidence>
<dbReference type="CDD" id="cd02440">
    <property type="entry name" value="AdoMet_MTases"/>
    <property type="match status" value="1"/>
</dbReference>
<dbReference type="SUPFAM" id="SSF53335">
    <property type="entry name" value="S-adenosyl-L-methionine-dependent methyltransferases"/>
    <property type="match status" value="1"/>
</dbReference>
<comment type="subcellular location">
    <subcellularLocation>
        <location evidence="1 11">Nucleus</location>
    </subcellularLocation>
</comment>